<dbReference type="GO" id="GO:0000976">
    <property type="term" value="F:transcription cis-regulatory region binding"/>
    <property type="evidence" value="ECO:0007669"/>
    <property type="project" value="TreeGrafter"/>
</dbReference>
<evidence type="ECO:0000256" key="2">
    <source>
        <dbReference type="ARBA" id="ARBA00023125"/>
    </source>
</evidence>
<dbReference type="PANTHER" id="PTHR30055:SF151">
    <property type="entry name" value="TRANSCRIPTIONAL REGULATORY PROTEIN"/>
    <property type="match status" value="1"/>
</dbReference>
<dbReference type="Pfam" id="PF02909">
    <property type="entry name" value="TetR_C_1"/>
    <property type="match status" value="1"/>
</dbReference>
<evidence type="ECO:0000256" key="1">
    <source>
        <dbReference type="ARBA" id="ARBA00023015"/>
    </source>
</evidence>
<evidence type="ECO:0000313" key="6">
    <source>
        <dbReference type="EMBL" id="WTP84359.1"/>
    </source>
</evidence>
<sequence>MTDRVVPPTARQRRRPTKQGVVLSEELIVETALRLIEEHGTDALSVRRLGRALGADPSSLYRYFRHTDDLMLAIADELIGRTLRTWRPTGDWRADLRDLGLRMHAGALAHPRAAVLSSYRVTGRAYEIQAVETILGVLRDAGFPDAEAVRIYHAFVDQALAYGALDSASVAMPKAAREAELTVWRATYARLPAESHPHIAATARHLVADMPNSSYPAALDLLLTAAAARRAEIHARPGRPTATLDPPVTAVP</sequence>
<keyword evidence="2 4" id="KW-0238">DNA-binding</keyword>
<dbReference type="InterPro" id="IPR050109">
    <property type="entry name" value="HTH-type_TetR-like_transc_reg"/>
</dbReference>
<dbReference type="InterPro" id="IPR004111">
    <property type="entry name" value="Repressor_TetR_C"/>
</dbReference>
<protein>
    <submittedName>
        <fullName evidence="6">TetR/AcrR family transcriptional regulator</fullName>
    </submittedName>
</protein>
<dbReference type="SUPFAM" id="SSF46689">
    <property type="entry name" value="Homeodomain-like"/>
    <property type="match status" value="1"/>
</dbReference>
<feature type="domain" description="HTH tetR-type" evidence="5">
    <location>
        <begin position="22"/>
        <end position="82"/>
    </location>
</feature>
<dbReference type="PROSITE" id="PS50977">
    <property type="entry name" value="HTH_TETR_2"/>
    <property type="match status" value="1"/>
</dbReference>
<dbReference type="GO" id="GO:0045892">
    <property type="term" value="P:negative regulation of DNA-templated transcription"/>
    <property type="evidence" value="ECO:0007669"/>
    <property type="project" value="InterPro"/>
</dbReference>
<dbReference type="InterPro" id="IPR036271">
    <property type="entry name" value="Tet_transcr_reg_TetR-rel_C_sf"/>
</dbReference>
<keyword evidence="3" id="KW-0804">Transcription</keyword>
<dbReference type="SUPFAM" id="SSF48498">
    <property type="entry name" value="Tetracyclin repressor-like, C-terminal domain"/>
    <property type="match status" value="1"/>
</dbReference>
<dbReference type="Gene3D" id="1.10.357.10">
    <property type="entry name" value="Tetracycline Repressor, domain 2"/>
    <property type="match status" value="1"/>
</dbReference>
<evidence type="ECO:0000256" key="3">
    <source>
        <dbReference type="ARBA" id="ARBA00023163"/>
    </source>
</evidence>
<dbReference type="EMBL" id="CP108140">
    <property type="protein sequence ID" value="WTP84359.1"/>
    <property type="molecule type" value="Genomic_DNA"/>
</dbReference>
<proteinExistence type="predicted"/>
<evidence type="ECO:0000256" key="4">
    <source>
        <dbReference type="PROSITE-ProRule" id="PRU00335"/>
    </source>
</evidence>
<name>A0AAU1HQ92_9ACTN</name>
<dbReference type="Gene3D" id="1.10.10.60">
    <property type="entry name" value="Homeodomain-like"/>
    <property type="match status" value="1"/>
</dbReference>
<organism evidence="6">
    <name type="scientific">Streptomyces sp. NBC_00180</name>
    <dbReference type="NCBI Taxonomy" id="2903632"/>
    <lineage>
        <taxon>Bacteria</taxon>
        <taxon>Bacillati</taxon>
        <taxon>Actinomycetota</taxon>
        <taxon>Actinomycetes</taxon>
        <taxon>Kitasatosporales</taxon>
        <taxon>Streptomycetaceae</taxon>
        <taxon>Streptomyces</taxon>
    </lineage>
</organism>
<keyword evidence="1" id="KW-0805">Transcription regulation</keyword>
<accession>A0AAU1HQ92</accession>
<reference evidence="6" key="1">
    <citation type="submission" date="2022-10" db="EMBL/GenBank/DDBJ databases">
        <title>The complete genomes of actinobacterial strains from the NBC collection.</title>
        <authorList>
            <person name="Joergensen T.S."/>
            <person name="Alvarez Arevalo M."/>
            <person name="Sterndorff E.B."/>
            <person name="Faurdal D."/>
            <person name="Vuksanovic O."/>
            <person name="Mourched A.-S."/>
            <person name="Charusanti P."/>
            <person name="Shaw S."/>
            <person name="Blin K."/>
            <person name="Weber T."/>
        </authorList>
    </citation>
    <scope>NUCLEOTIDE SEQUENCE</scope>
    <source>
        <strain evidence="6">NBC 00180</strain>
    </source>
</reference>
<dbReference type="InterPro" id="IPR001647">
    <property type="entry name" value="HTH_TetR"/>
</dbReference>
<dbReference type="InterPro" id="IPR009057">
    <property type="entry name" value="Homeodomain-like_sf"/>
</dbReference>
<gene>
    <name evidence="6" type="ORF">OG477_02785</name>
</gene>
<feature type="DNA-binding region" description="H-T-H motif" evidence="4">
    <location>
        <begin position="45"/>
        <end position="64"/>
    </location>
</feature>
<dbReference type="AlphaFoldDB" id="A0AAU1HQ92"/>
<dbReference type="PANTHER" id="PTHR30055">
    <property type="entry name" value="HTH-TYPE TRANSCRIPTIONAL REGULATOR RUTR"/>
    <property type="match status" value="1"/>
</dbReference>
<dbReference type="GO" id="GO:0003700">
    <property type="term" value="F:DNA-binding transcription factor activity"/>
    <property type="evidence" value="ECO:0007669"/>
    <property type="project" value="TreeGrafter"/>
</dbReference>
<dbReference type="Pfam" id="PF00440">
    <property type="entry name" value="TetR_N"/>
    <property type="match status" value="1"/>
</dbReference>
<evidence type="ECO:0000259" key="5">
    <source>
        <dbReference type="PROSITE" id="PS50977"/>
    </source>
</evidence>